<dbReference type="InParanoid" id="A0A803YPZ1"/>
<dbReference type="PANTHER" id="PTHR10170">
    <property type="entry name" value="HUNTINGTON DISEASE PROTEIN"/>
    <property type="match status" value="1"/>
</dbReference>
<dbReference type="AlphaFoldDB" id="A0A803YPZ1"/>
<organism evidence="1 2">
    <name type="scientific">Meleagris gallopavo</name>
    <name type="common">Wild turkey</name>
    <dbReference type="NCBI Taxonomy" id="9103"/>
    <lineage>
        <taxon>Eukaryota</taxon>
        <taxon>Metazoa</taxon>
        <taxon>Chordata</taxon>
        <taxon>Craniata</taxon>
        <taxon>Vertebrata</taxon>
        <taxon>Euteleostomi</taxon>
        <taxon>Archelosauria</taxon>
        <taxon>Archosauria</taxon>
        <taxon>Dinosauria</taxon>
        <taxon>Saurischia</taxon>
        <taxon>Theropoda</taxon>
        <taxon>Coelurosauria</taxon>
        <taxon>Aves</taxon>
        <taxon>Neognathae</taxon>
        <taxon>Galloanserae</taxon>
        <taxon>Galliformes</taxon>
        <taxon>Phasianidae</taxon>
        <taxon>Meleagridinae</taxon>
        <taxon>Meleagris</taxon>
    </lineage>
</organism>
<reference evidence="1" key="2">
    <citation type="submission" date="2025-08" db="UniProtKB">
        <authorList>
            <consortium name="Ensembl"/>
        </authorList>
    </citation>
    <scope>IDENTIFICATION</scope>
</reference>
<dbReference type="Proteomes" id="UP000001645">
    <property type="component" value="Chromosome 4"/>
</dbReference>
<dbReference type="GO" id="GO:0005737">
    <property type="term" value="C:cytoplasm"/>
    <property type="evidence" value="ECO:0007669"/>
    <property type="project" value="TreeGrafter"/>
</dbReference>
<sequence length="97" mass="10541">KSSSRIQNIFSSSDDTQKGCTVGMAGMVLSLLSSTWFPLDLSAHQDALILTGNLLAGKGKRNIPSFLLLASEHVYLTLLGKILGRLGRRNRDRTSHS</sequence>
<evidence type="ECO:0000313" key="2">
    <source>
        <dbReference type="Proteomes" id="UP000001645"/>
    </source>
</evidence>
<dbReference type="Ensembl" id="ENSMGAT00000023479.1">
    <property type="protein sequence ID" value="ENSMGAP00000033839.1"/>
    <property type="gene ID" value="ENSMGAG00000017718.1"/>
</dbReference>
<dbReference type="Pfam" id="PF12372">
    <property type="entry name" value="Htt_N-HEAT"/>
    <property type="match status" value="1"/>
</dbReference>
<protein>
    <submittedName>
        <fullName evidence="1">Uncharacterized protein</fullName>
    </submittedName>
</protein>
<evidence type="ECO:0000313" key="1">
    <source>
        <dbReference type="Ensembl" id="ENSMGAP00000033839.1"/>
    </source>
</evidence>
<reference evidence="1" key="3">
    <citation type="submission" date="2025-09" db="UniProtKB">
        <authorList>
            <consortium name="Ensembl"/>
        </authorList>
    </citation>
    <scope>IDENTIFICATION</scope>
</reference>
<name>A0A803YPZ1_MELGA</name>
<keyword evidence="2" id="KW-1185">Reference proteome</keyword>
<proteinExistence type="predicted"/>
<accession>A0A803YPZ1</accession>
<dbReference type="GeneTree" id="ENSGT00960000190697"/>
<reference evidence="1 2" key="1">
    <citation type="journal article" date="2010" name="PLoS Biol.">
        <title>Multi-platform next-generation sequencing of the domestic turkey (Meleagris gallopavo): genome assembly and analysis.</title>
        <authorList>
            <person name="Dalloul R.A."/>
            <person name="Long J.A."/>
            <person name="Zimin A.V."/>
            <person name="Aslam L."/>
            <person name="Beal K."/>
            <person name="Blomberg L.A."/>
            <person name="Bouffard P."/>
            <person name="Burt D.W."/>
            <person name="Crasta O."/>
            <person name="Crooijmans R.P."/>
            <person name="Cooper K."/>
            <person name="Coulombe R.A."/>
            <person name="De S."/>
            <person name="Delany M.E."/>
            <person name="Dodgson J.B."/>
            <person name="Dong J.J."/>
            <person name="Evans C."/>
            <person name="Frederickson K.M."/>
            <person name="Flicek P."/>
            <person name="Florea L."/>
            <person name="Folkerts O."/>
            <person name="Groenen M.A."/>
            <person name="Harkins T.T."/>
            <person name="Herrero J."/>
            <person name="Hoffmann S."/>
            <person name="Megens H.J."/>
            <person name="Jiang A."/>
            <person name="de Jong P."/>
            <person name="Kaiser P."/>
            <person name="Kim H."/>
            <person name="Kim K.W."/>
            <person name="Kim S."/>
            <person name="Langenberger D."/>
            <person name="Lee M.K."/>
            <person name="Lee T."/>
            <person name="Mane S."/>
            <person name="Marcais G."/>
            <person name="Marz M."/>
            <person name="McElroy A.P."/>
            <person name="Modise T."/>
            <person name="Nefedov M."/>
            <person name="Notredame C."/>
            <person name="Paton I.R."/>
            <person name="Payne W.S."/>
            <person name="Pertea G."/>
            <person name="Prickett D."/>
            <person name="Puiu D."/>
            <person name="Qioa D."/>
            <person name="Raineri E."/>
            <person name="Ruffier M."/>
            <person name="Salzberg S.L."/>
            <person name="Schatz M.C."/>
            <person name="Scheuring C."/>
            <person name="Schmidt C.J."/>
            <person name="Schroeder S."/>
            <person name="Searle S.M."/>
            <person name="Smith E.J."/>
            <person name="Smith J."/>
            <person name="Sonstegard T.S."/>
            <person name="Stadler P.F."/>
            <person name="Tafer H."/>
            <person name="Tu Z.J."/>
            <person name="Van Tassell C.P."/>
            <person name="Vilella A.J."/>
            <person name="Williams K.P."/>
            <person name="Yorke J.A."/>
            <person name="Zhang L."/>
            <person name="Zhang H.B."/>
            <person name="Zhang X."/>
            <person name="Zhang Y."/>
            <person name="Reed K.M."/>
        </authorList>
    </citation>
    <scope>NUCLEOTIDE SEQUENCE [LARGE SCALE GENOMIC DNA]</scope>
</reference>
<dbReference type="InterPro" id="IPR024613">
    <property type="entry name" value="Huntingtin_N_HEAT_rpt-2"/>
</dbReference>
<dbReference type="PANTHER" id="PTHR10170:SF10">
    <property type="entry name" value="HUNTINGTIN"/>
    <property type="match status" value="1"/>
</dbReference>
<dbReference type="InterPro" id="IPR028426">
    <property type="entry name" value="Huntingtin_fam"/>
</dbReference>